<reference evidence="2 3" key="1">
    <citation type="submission" date="2020-08" db="EMBL/GenBank/DDBJ databases">
        <title>Plant Genome Project.</title>
        <authorList>
            <person name="Zhang R.-G."/>
        </authorList>
    </citation>
    <scope>NUCLEOTIDE SEQUENCE [LARGE SCALE GENOMIC DNA]</scope>
    <source>
        <tissue evidence="2">Rhizome</tissue>
    </source>
</reference>
<evidence type="ECO:0000313" key="2">
    <source>
        <dbReference type="EMBL" id="KAG6478670.1"/>
    </source>
</evidence>
<proteinExistence type="predicted"/>
<dbReference type="Proteomes" id="UP000734854">
    <property type="component" value="Unassembled WGS sequence"/>
</dbReference>
<keyword evidence="3" id="KW-1185">Reference proteome</keyword>
<feature type="region of interest" description="Disordered" evidence="1">
    <location>
        <begin position="1"/>
        <end position="25"/>
    </location>
</feature>
<organism evidence="2 3">
    <name type="scientific">Zingiber officinale</name>
    <name type="common">Ginger</name>
    <name type="synonym">Amomum zingiber</name>
    <dbReference type="NCBI Taxonomy" id="94328"/>
    <lineage>
        <taxon>Eukaryota</taxon>
        <taxon>Viridiplantae</taxon>
        <taxon>Streptophyta</taxon>
        <taxon>Embryophyta</taxon>
        <taxon>Tracheophyta</taxon>
        <taxon>Spermatophyta</taxon>
        <taxon>Magnoliopsida</taxon>
        <taxon>Liliopsida</taxon>
        <taxon>Zingiberales</taxon>
        <taxon>Zingiberaceae</taxon>
        <taxon>Zingiber</taxon>
    </lineage>
</organism>
<dbReference type="EMBL" id="JACMSC010000017">
    <property type="protein sequence ID" value="KAG6478670.1"/>
    <property type="molecule type" value="Genomic_DNA"/>
</dbReference>
<name>A0A8J5EZY9_ZINOF</name>
<sequence>MKPPTTPTMPTPFSEDSDSDQDEQKSDVDIVQVNDLWMNSWVVLLDHIFGRTDKGIEIGNTKYDALFALFQVYLNMKDYEKAKIILGVIQNSKEHSEMDWRPHLLEAILNLTMAVEKLRQGKITENGARELIENAKESWGRYKKLEEGFGLPAPPVED</sequence>
<accession>A0A8J5EZY9</accession>
<comment type="caution">
    <text evidence="2">The sequence shown here is derived from an EMBL/GenBank/DDBJ whole genome shotgun (WGS) entry which is preliminary data.</text>
</comment>
<feature type="compositionally biased region" description="Pro residues" evidence="1">
    <location>
        <begin position="1"/>
        <end position="10"/>
    </location>
</feature>
<evidence type="ECO:0000313" key="3">
    <source>
        <dbReference type="Proteomes" id="UP000734854"/>
    </source>
</evidence>
<gene>
    <name evidence="2" type="ORF">ZIOFF_062114</name>
</gene>
<protein>
    <submittedName>
        <fullName evidence="2">Uncharacterized protein</fullName>
    </submittedName>
</protein>
<evidence type="ECO:0000256" key="1">
    <source>
        <dbReference type="SAM" id="MobiDB-lite"/>
    </source>
</evidence>
<dbReference type="AlphaFoldDB" id="A0A8J5EZY9"/>